<keyword evidence="3 5" id="KW-1133">Transmembrane helix</keyword>
<dbReference type="NCBIfam" id="TIGR03062">
    <property type="entry name" value="pip_yhgE_Cterm"/>
    <property type="match status" value="1"/>
</dbReference>
<feature type="transmembrane region" description="Helical" evidence="5">
    <location>
        <begin position="661"/>
        <end position="688"/>
    </location>
</feature>
<dbReference type="Gene3D" id="3.40.1710.10">
    <property type="entry name" value="abc type-2 transporter like domain"/>
    <property type="match status" value="1"/>
</dbReference>
<evidence type="ECO:0000313" key="7">
    <source>
        <dbReference type="EMBL" id="WAA09776.1"/>
    </source>
</evidence>
<dbReference type="GO" id="GO:0140359">
    <property type="term" value="F:ABC-type transporter activity"/>
    <property type="evidence" value="ECO:0007669"/>
    <property type="project" value="InterPro"/>
</dbReference>
<dbReference type="InterPro" id="IPR051328">
    <property type="entry name" value="T7SS_ABC-Transporter"/>
</dbReference>
<feature type="transmembrane region" description="Helical" evidence="5">
    <location>
        <begin position="20"/>
        <end position="42"/>
    </location>
</feature>
<keyword evidence="4 5" id="KW-0472">Membrane</keyword>
<dbReference type="PANTHER" id="PTHR43077">
    <property type="entry name" value="TRANSPORT PERMEASE YVFS-RELATED"/>
    <property type="match status" value="1"/>
</dbReference>
<dbReference type="Gene3D" id="1.10.287.950">
    <property type="entry name" value="Methyl-accepting chemotaxis protein"/>
    <property type="match status" value="1"/>
</dbReference>
<feature type="transmembrane region" description="Helical" evidence="5">
    <location>
        <begin position="787"/>
        <end position="804"/>
    </location>
</feature>
<keyword evidence="8" id="KW-1185">Reference proteome</keyword>
<evidence type="ECO:0000259" key="6">
    <source>
        <dbReference type="Pfam" id="PF12698"/>
    </source>
</evidence>
<dbReference type="SUPFAM" id="SSF58104">
    <property type="entry name" value="Methyl-accepting chemotaxis protein (MCP) signaling domain"/>
    <property type="match status" value="1"/>
</dbReference>
<dbReference type="Proteomes" id="UP001164718">
    <property type="component" value="Chromosome"/>
</dbReference>
<dbReference type="InterPro" id="IPR023908">
    <property type="entry name" value="xxxLxxG_rpt"/>
</dbReference>
<evidence type="ECO:0000256" key="3">
    <source>
        <dbReference type="ARBA" id="ARBA00022989"/>
    </source>
</evidence>
<feature type="transmembrane region" description="Helical" evidence="5">
    <location>
        <begin position="694"/>
        <end position="717"/>
    </location>
</feature>
<evidence type="ECO:0000256" key="2">
    <source>
        <dbReference type="ARBA" id="ARBA00022692"/>
    </source>
</evidence>
<organism evidence="7 8">
    <name type="scientific">Fervidibacillus albus</name>
    <dbReference type="NCBI Taxonomy" id="2980026"/>
    <lineage>
        <taxon>Bacteria</taxon>
        <taxon>Bacillati</taxon>
        <taxon>Bacillota</taxon>
        <taxon>Bacilli</taxon>
        <taxon>Bacillales</taxon>
        <taxon>Bacillaceae</taxon>
        <taxon>Fervidibacillus</taxon>
    </lineage>
</organism>
<dbReference type="KEGG" id="faf:OE104_14915"/>
<dbReference type="NCBIfam" id="TIGR03061">
    <property type="entry name" value="pip_yhgE_Nterm"/>
    <property type="match status" value="1"/>
</dbReference>
<dbReference type="Pfam" id="PF12698">
    <property type="entry name" value="ABC2_membrane_3"/>
    <property type="match status" value="2"/>
</dbReference>
<feature type="domain" description="ABC-2 type transporter transmembrane" evidence="6">
    <location>
        <begin position="607"/>
        <end position="799"/>
    </location>
</feature>
<dbReference type="AlphaFoldDB" id="A0A9E8LV97"/>
<dbReference type="InterPro" id="IPR017501">
    <property type="entry name" value="Phage_infect_YhgE_C"/>
</dbReference>
<evidence type="ECO:0000256" key="4">
    <source>
        <dbReference type="ARBA" id="ARBA00023136"/>
    </source>
</evidence>
<evidence type="ECO:0000256" key="1">
    <source>
        <dbReference type="ARBA" id="ARBA00004141"/>
    </source>
</evidence>
<dbReference type="InterPro" id="IPR017500">
    <property type="entry name" value="Phage_infect_YhgE_N"/>
</dbReference>
<dbReference type="GO" id="GO:0016020">
    <property type="term" value="C:membrane"/>
    <property type="evidence" value="ECO:0007669"/>
    <property type="project" value="UniProtKB-SubCell"/>
</dbReference>
<name>A0A9E8LV97_9BACI</name>
<gene>
    <name evidence="7" type="ORF">OE104_14915</name>
</gene>
<reference evidence="7" key="1">
    <citation type="submission" date="2022-09" db="EMBL/GenBank/DDBJ databases">
        <title>Complete Genomes of Fervidibacillus albus and Fervidibacillus halotolerans isolated from tidal flat sediments.</title>
        <authorList>
            <person name="Kwon K.K."/>
            <person name="Yang S.-H."/>
            <person name="Park M.J."/>
            <person name="Oh H.-M."/>
        </authorList>
    </citation>
    <scope>NUCLEOTIDE SEQUENCE</scope>
    <source>
        <strain evidence="7">MEBiC13591</strain>
    </source>
</reference>
<dbReference type="InterPro" id="IPR013525">
    <property type="entry name" value="ABC2_TM"/>
</dbReference>
<protein>
    <submittedName>
        <fullName evidence="7">YhgE/Pip domain-containing protein</fullName>
    </submittedName>
</protein>
<feature type="transmembrane region" description="Helical" evidence="5">
    <location>
        <begin position="726"/>
        <end position="745"/>
    </location>
</feature>
<proteinExistence type="predicted"/>
<sequence>MNGFQLFIKEIQQIGKNKKLFIPMIVILLVPLIYGGMFLWSFKDPYEKMSELPVAVINHDLGAEMDGEELQIGRDLAENLAESDAFDFQVVSEEEAMEGLDDLEYYMVVEIPEDFSENATTVMDDSPEKMQLNYLPNDSYNFLASQIGESALKEIQNTVAEQVTTIYAETVFTKMEEMADGFQAASEGADALNDGADQLKDGTKELKDNVELLVEKSVELHEGIDTLSDGVGELASGAEELVEGIDQFDGAGEQLVSASKELAAGTSTLVDGIETMDDGLTAASGNIPELVDGTNQFADGLQQFQTELPEKLASELSEEIVGDEGELISGINQLQSTIESGLSNELAPALADELGEGTAETVAAFIVQNNEKQMEQLAASLTPLIGEEQTAQVLQQLASNVPNETELQQSLEATLKPAFSSGITEGVNETIRSIDAGFGVLKSGLEEQLNVQRLETEIQIAVDPTFSYLLSKLEEIQNGQVTLQSGIEQLADGAQSLRVGGNQLYEGQQEYAANMEMFSEKLHEASEKSGEFIVGVDQLTEGIGQLSEGSSQFASGIELLNDGVGQLDDGALELQQGTEEMRSELAEAVEETSELHSDEKTYDMMASPVELDVEHVNEVPNYGTGFAPYFISLGLFVGALIVTIIYPLVESAGTPKNGFSWFVSKFSVLALVGVFQALLIGAVVLYGIDIEVKSVPLFFIFTIITSLTFISIIQFLATSLGNPGRFVAIIMLILQLTSSAGTFPLEVIPEAIQWFNPFLPMTYSVLGFKAVISSGDYSFMWQNAEVLGLYIIGSMLISLTYFLWKYKKVYQKKEQEETYHMAM</sequence>
<evidence type="ECO:0000256" key="5">
    <source>
        <dbReference type="SAM" id="Phobius"/>
    </source>
</evidence>
<accession>A0A9E8LV97</accession>
<dbReference type="NCBIfam" id="TIGR03057">
    <property type="entry name" value="xxxLxxG_by_4"/>
    <property type="match status" value="3"/>
</dbReference>
<comment type="subcellular location">
    <subcellularLocation>
        <location evidence="1">Membrane</location>
        <topology evidence="1">Multi-pass membrane protein</topology>
    </subcellularLocation>
</comment>
<dbReference type="RefSeq" id="WP_275417559.1">
    <property type="nucleotide sequence ID" value="NZ_CP106878.1"/>
</dbReference>
<dbReference type="PANTHER" id="PTHR43077:SF5">
    <property type="entry name" value="PHAGE INFECTION PROTEIN"/>
    <property type="match status" value="1"/>
</dbReference>
<feature type="transmembrane region" description="Helical" evidence="5">
    <location>
        <begin position="626"/>
        <end position="649"/>
    </location>
</feature>
<feature type="domain" description="ABC-2 type transporter transmembrane" evidence="6">
    <location>
        <begin position="25"/>
        <end position="160"/>
    </location>
</feature>
<evidence type="ECO:0000313" key="8">
    <source>
        <dbReference type="Proteomes" id="UP001164718"/>
    </source>
</evidence>
<keyword evidence="2 5" id="KW-0812">Transmembrane</keyword>
<dbReference type="EMBL" id="CP106878">
    <property type="protein sequence ID" value="WAA09776.1"/>
    <property type="molecule type" value="Genomic_DNA"/>
</dbReference>